<evidence type="ECO:0000313" key="1">
    <source>
        <dbReference type="EMBL" id="JAH94542.1"/>
    </source>
</evidence>
<proteinExistence type="predicted"/>
<name>A0A0E9WVV0_ANGAN</name>
<accession>A0A0E9WVV0</accession>
<sequence length="35" mass="4096">MQCNTLPRRQRGESQLNFSEMCPLLGSSESKFSFW</sequence>
<reference evidence="1" key="2">
    <citation type="journal article" date="2015" name="Fish Shellfish Immunol.">
        <title>Early steps in the European eel (Anguilla anguilla)-Vibrio vulnificus interaction in the gills: Role of the RtxA13 toxin.</title>
        <authorList>
            <person name="Callol A."/>
            <person name="Pajuelo D."/>
            <person name="Ebbesson L."/>
            <person name="Teles M."/>
            <person name="MacKenzie S."/>
            <person name="Amaro C."/>
        </authorList>
    </citation>
    <scope>NUCLEOTIDE SEQUENCE</scope>
</reference>
<dbReference type="AlphaFoldDB" id="A0A0E9WVV0"/>
<reference evidence="1" key="1">
    <citation type="submission" date="2014-11" db="EMBL/GenBank/DDBJ databases">
        <authorList>
            <person name="Amaro Gonzalez C."/>
        </authorList>
    </citation>
    <scope>NUCLEOTIDE SEQUENCE</scope>
</reference>
<organism evidence="1">
    <name type="scientific">Anguilla anguilla</name>
    <name type="common">European freshwater eel</name>
    <name type="synonym">Muraena anguilla</name>
    <dbReference type="NCBI Taxonomy" id="7936"/>
    <lineage>
        <taxon>Eukaryota</taxon>
        <taxon>Metazoa</taxon>
        <taxon>Chordata</taxon>
        <taxon>Craniata</taxon>
        <taxon>Vertebrata</taxon>
        <taxon>Euteleostomi</taxon>
        <taxon>Actinopterygii</taxon>
        <taxon>Neopterygii</taxon>
        <taxon>Teleostei</taxon>
        <taxon>Anguilliformes</taxon>
        <taxon>Anguillidae</taxon>
        <taxon>Anguilla</taxon>
    </lineage>
</organism>
<protein>
    <submittedName>
        <fullName evidence="1">Uncharacterized protein</fullName>
    </submittedName>
</protein>
<dbReference type="EMBL" id="GBXM01014035">
    <property type="protein sequence ID" value="JAH94542.1"/>
    <property type="molecule type" value="Transcribed_RNA"/>
</dbReference>